<dbReference type="PANTHER" id="PTHR33053:SF9">
    <property type="entry name" value="AGAP000105-PA"/>
    <property type="match status" value="1"/>
</dbReference>
<dbReference type="VEuPathDB" id="VectorBase:AMIN009376"/>
<reference evidence="1" key="2">
    <citation type="submission" date="2020-05" db="UniProtKB">
        <authorList>
            <consortium name="EnsemblMetazoa"/>
        </authorList>
    </citation>
    <scope>IDENTIFICATION</scope>
    <source>
        <strain evidence="1">MINIMUS1</strain>
    </source>
</reference>
<keyword evidence="2" id="KW-1185">Reference proteome</keyword>
<evidence type="ECO:0000313" key="2">
    <source>
        <dbReference type="Proteomes" id="UP000075920"/>
    </source>
</evidence>
<name>A0A182WG78_9DIPT</name>
<evidence type="ECO:0000313" key="1">
    <source>
        <dbReference type="EnsemblMetazoa" id="AMIN009376-PA"/>
    </source>
</evidence>
<organism evidence="1 2">
    <name type="scientific">Anopheles minimus</name>
    <dbReference type="NCBI Taxonomy" id="112268"/>
    <lineage>
        <taxon>Eukaryota</taxon>
        <taxon>Metazoa</taxon>
        <taxon>Ecdysozoa</taxon>
        <taxon>Arthropoda</taxon>
        <taxon>Hexapoda</taxon>
        <taxon>Insecta</taxon>
        <taxon>Pterygota</taxon>
        <taxon>Neoptera</taxon>
        <taxon>Endopterygota</taxon>
        <taxon>Diptera</taxon>
        <taxon>Nematocera</taxon>
        <taxon>Culicoidea</taxon>
        <taxon>Culicidae</taxon>
        <taxon>Anophelinae</taxon>
        <taxon>Anopheles</taxon>
    </lineage>
</organism>
<dbReference type="STRING" id="112268.A0A182WG78"/>
<dbReference type="PANTHER" id="PTHR33053">
    <property type="entry name" value="PROTEIN, PUTATIVE-RELATED"/>
    <property type="match status" value="1"/>
</dbReference>
<sequence length="399" mass="46290">MLPMVTRAHSSKTLLGLDWKLSQLRVEIFGIKGLRRFCRGIFGNRHFFTASVDRRASSFQELHGVMLVGVFCGQTNPQLVEDLLRPLVLEVNDLQQRGLMFGDEKVQVRLHALIADSPARAFAKATAYFNAKHGCLKCTCVGEHLESENKIIFDSVHAELRTDAGFRAKVDIDHHKEFRTPLEDVPNFHMIRGVPVGERLHLIEYGGTRKIIVGLLERKFDTFARWSPQQKENVSKFLVHTRLPSEVNRPMRSLKTVRFWKATEYRSFLHYLSPVVMKDFMLSDALNHFLLYYCGVTMFSTSEHQRFWPLAKKFLDTFVKDFGKYYGRTHLTSNIHNLQHVYEDVMEFGQLDNFSAYPFENYLQIIKRYVKSGTRVAVQVTARMLEFEVIESKLLTVLF</sequence>
<dbReference type="EnsemblMetazoa" id="AMIN009376-RA">
    <property type="protein sequence ID" value="AMIN009376-PA"/>
    <property type="gene ID" value="AMIN009376"/>
</dbReference>
<dbReference type="AlphaFoldDB" id="A0A182WG78"/>
<accession>A0A182WG78</accession>
<proteinExistence type="predicted"/>
<protein>
    <submittedName>
        <fullName evidence="1">Uncharacterized protein</fullName>
    </submittedName>
</protein>
<dbReference type="Proteomes" id="UP000075920">
    <property type="component" value="Unassembled WGS sequence"/>
</dbReference>
<reference evidence="2" key="1">
    <citation type="submission" date="2013-03" db="EMBL/GenBank/DDBJ databases">
        <title>The Genome Sequence of Anopheles minimus MINIMUS1.</title>
        <authorList>
            <consortium name="The Broad Institute Genomics Platform"/>
            <person name="Neafsey D.E."/>
            <person name="Walton C."/>
            <person name="Walker B."/>
            <person name="Young S.K."/>
            <person name="Zeng Q."/>
            <person name="Gargeya S."/>
            <person name="Fitzgerald M."/>
            <person name="Haas B."/>
            <person name="Abouelleil A."/>
            <person name="Allen A.W."/>
            <person name="Alvarado L."/>
            <person name="Arachchi H.M."/>
            <person name="Berlin A.M."/>
            <person name="Chapman S.B."/>
            <person name="Gainer-Dewar J."/>
            <person name="Goldberg J."/>
            <person name="Griggs A."/>
            <person name="Gujja S."/>
            <person name="Hansen M."/>
            <person name="Howarth C."/>
            <person name="Imamovic A."/>
            <person name="Ireland A."/>
            <person name="Larimer J."/>
            <person name="McCowan C."/>
            <person name="Murphy C."/>
            <person name="Pearson M."/>
            <person name="Poon T.W."/>
            <person name="Priest M."/>
            <person name="Roberts A."/>
            <person name="Saif S."/>
            <person name="Shea T."/>
            <person name="Sisk P."/>
            <person name="Sykes S."/>
            <person name="Wortman J."/>
            <person name="Nusbaum C."/>
            <person name="Birren B."/>
        </authorList>
    </citation>
    <scope>NUCLEOTIDE SEQUENCE [LARGE SCALE GENOMIC DNA]</scope>
    <source>
        <strain evidence="2">MINIMUS1</strain>
    </source>
</reference>